<comment type="similarity">
    <text evidence="8">Belongs to the RNR ribonuclease family. RNase R subfamily.</text>
</comment>
<dbReference type="Pfam" id="PF00575">
    <property type="entry name" value="S1"/>
    <property type="match status" value="1"/>
</dbReference>
<name>A0AAW6TVH8_9BACT</name>
<dbReference type="PANTHER" id="PTHR23355:SF9">
    <property type="entry name" value="DIS3-LIKE EXONUCLEASE 2"/>
    <property type="match status" value="1"/>
</dbReference>
<evidence type="ECO:0000259" key="11">
    <source>
        <dbReference type="PROSITE" id="PS50126"/>
    </source>
</evidence>
<dbReference type="RefSeq" id="WP_349244050.1">
    <property type="nucleotide sequence ID" value="NZ_JASCXX010000005.1"/>
</dbReference>
<dbReference type="SMART" id="SM00316">
    <property type="entry name" value="S1"/>
    <property type="match status" value="1"/>
</dbReference>
<dbReference type="InterPro" id="IPR003029">
    <property type="entry name" value="S1_domain"/>
</dbReference>
<organism evidence="12 13">
    <name type="scientific">Anaerobaca lacustris</name>
    <dbReference type="NCBI Taxonomy" id="3044600"/>
    <lineage>
        <taxon>Bacteria</taxon>
        <taxon>Pseudomonadati</taxon>
        <taxon>Planctomycetota</taxon>
        <taxon>Phycisphaerae</taxon>
        <taxon>Sedimentisphaerales</taxon>
        <taxon>Anaerobacaceae</taxon>
        <taxon>Anaerobaca</taxon>
    </lineage>
</organism>
<dbReference type="AlphaFoldDB" id="A0AAW6TVH8"/>
<dbReference type="GO" id="GO:0006402">
    <property type="term" value="P:mRNA catabolic process"/>
    <property type="evidence" value="ECO:0007669"/>
    <property type="project" value="TreeGrafter"/>
</dbReference>
<dbReference type="Proteomes" id="UP001431776">
    <property type="component" value="Unassembled WGS sequence"/>
</dbReference>
<keyword evidence="13" id="KW-1185">Reference proteome</keyword>
<dbReference type="InterPro" id="IPR012340">
    <property type="entry name" value="NA-bd_OB-fold"/>
</dbReference>
<evidence type="ECO:0000256" key="7">
    <source>
        <dbReference type="ARBA" id="ARBA00022884"/>
    </source>
</evidence>
<comment type="subcellular location">
    <subcellularLocation>
        <location evidence="2 8">Cytoplasm</location>
    </subcellularLocation>
</comment>
<evidence type="ECO:0000256" key="6">
    <source>
        <dbReference type="ARBA" id="ARBA00022839"/>
    </source>
</evidence>
<reference evidence="12" key="1">
    <citation type="submission" date="2023-05" db="EMBL/GenBank/DDBJ databases">
        <title>Anaerotaeda fermentans gen. nov., sp. nov., a novel anaerobic planctomycete of the new family within the order Sedimentisphaerales isolated from Taman Peninsula, Russia.</title>
        <authorList>
            <person name="Khomyakova M.A."/>
            <person name="Merkel A.Y."/>
            <person name="Slobodkin A.I."/>
        </authorList>
    </citation>
    <scope>NUCLEOTIDE SEQUENCE</scope>
    <source>
        <strain evidence="12">M17dextr</strain>
    </source>
</reference>
<keyword evidence="4 8" id="KW-0540">Nuclease</keyword>
<evidence type="ECO:0000256" key="5">
    <source>
        <dbReference type="ARBA" id="ARBA00022801"/>
    </source>
</evidence>
<dbReference type="EC" id="3.1.13.1" evidence="8"/>
<gene>
    <name evidence="8 12" type="primary">rnr</name>
    <name evidence="12" type="ORF">QJ522_06260</name>
</gene>
<keyword evidence="9" id="KW-0175">Coiled coil</keyword>
<dbReference type="CDD" id="cd04471">
    <property type="entry name" value="S1_RNase_R"/>
    <property type="match status" value="1"/>
</dbReference>
<evidence type="ECO:0000256" key="4">
    <source>
        <dbReference type="ARBA" id="ARBA00022722"/>
    </source>
</evidence>
<dbReference type="GO" id="GO:0003723">
    <property type="term" value="F:RNA binding"/>
    <property type="evidence" value="ECO:0007669"/>
    <property type="project" value="UniProtKB-UniRule"/>
</dbReference>
<dbReference type="Gene3D" id="2.40.50.140">
    <property type="entry name" value="Nucleic acid-binding proteins"/>
    <property type="match status" value="2"/>
</dbReference>
<dbReference type="SMART" id="SM00955">
    <property type="entry name" value="RNB"/>
    <property type="match status" value="1"/>
</dbReference>
<evidence type="ECO:0000256" key="3">
    <source>
        <dbReference type="ARBA" id="ARBA00022490"/>
    </source>
</evidence>
<feature type="compositionally biased region" description="Basic residues" evidence="10">
    <location>
        <begin position="717"/>
        <end position="735"/>
    </location>
</feature>
<feature type="region of interest" description="Disordered" evidence="10">
    <location>
        <begin position="710"/>
        <end position="735"/>
    </location>
</feature>
<evidence type="ECO:0000256" key="9">
    <source>
        <dbReference type="SAM" id="Coils"/>
    </source>
</evidence>
<evidence type="ECO:0000256" key="8">
    <source>
        <dbReference type="HAMAP-Rule" id="MF_01895"/>
    </source>
</evidence>
<dbReference type="Pfam" id="PF00773">
    <property type="entry name" value="RNB"/>
    <property type="match status" value="1"/>
</dbReference>
<dbReference type="PROSITE" id="PS50126">
    <property type="entry name" value="S1"/>
    <property type="match status" value="1"/>
</dbReference>
<keyword evidence="3 8" id="KW-0963">Cytoplasm</keyword>
<sequence length="735" mass="80818">MHDVLKNHILQLLQKDATPRNLAHLAEELGVGGSLRGAFREAVESLGAEGRVILGPRNTIALPSLSSEVTGVFRANARGYGFVSPQQFGDEGDVFIPAKATGSAMTGDRVVAQVTRGSKADPDRLTGRIVKVLDRAHATVVGTLRQEQDRWQVRLDGGDFLRPIEIEGLDTRTVRHGDKVAVTIRTYPTRSEAATGTIREVLGRPGRFDAETSAIIRRHGLSEEFEPSALVEASNARENFRPQQSQGRRDITDALVVTIDPPDAQDFDDAISLTRTRQGGWHLGVHIADVSHFVPAGSALDRYARQRGNSVYLPGRTLPMLPEMLSNEICSLQPGKRRYTKSVYLTYNKDGQMQSVRFANTMIESKARLSYPQADAALKGHTGGLADDVVALLGEMDTLAHLIEKRRRRAGMLQLKMPETEVVTDESGQVVGVRPADTSYPHTIIEMFMVEANVAVATLLDRYCLPFMRRVHPEPDGKVLNRLSQTLRLLGVTLSRRPQRGDLQALLDQVQGSRMSLPVNLLVLRSLAKATYAPASIGHYALAASKYCHFTSPIRRYADLIVHRALQAYLTGQLDRARRQYTFPELAAIGEHITETEQTADEAEQELKTILILGLLQGKVGSVVDGVVVSLTRFGAAVHLPEYGVEGLIPCEALGPDRWRFDEQSQCLVGRHTGAIVRLAQPVRVRIVSVAPAGGQLDLAPAVDLVRKASQRDLPQRPRRAGSANRRRGRRKPHA</sequence>
<evidence type="ECO:0000256" key="2">
    <source>
        <dbReference type="ARBA" id="ARBA00004496"/>
    </source>
</evidence>
<comment type="catalytic activity">
    <reaction evidence="1 8">
        <text>Exonucleolytic cleavage in the 3'- to 5'-direction to yield nucleoside 5'-phosphates.</text>
        <dbReference type="EC" id="3.1.13.1"/>
    </reaction>
</comment>
<keyword evidence="7 8" id="KW-0694">RNA-binding</keyword>
<evidence type="ECO:0000313" key="12">
    <source>
        <dbReference type="EMBL" id="MDI6448640.1"/>
    </source>
</evidence>
<dbReference type="NCBIfam" id="TIGR02063">
    <property type="entry name" value="RNase_R"/>
    <property type="match status" value="1"/>
</dbReference>
<dbReference type="Pfam" id="PF08206">
    <property type="entry name" value="OB_RNB"/>
    <property type="match status" value="1"/>
</dbReference>
<dbReference type="GO" id="GO:0008859">
    <property type="term" value="F:exoribonuclease II activity"/>
    <property type="evidence" value="ECO:0007669"/>
    <property type="project" value="UniProtKB-UniRule"/>
</dbReference>
<protein>
    <recommendedName>
        <fullName evidence="8">Ribonuclease R</fullName>
        <shortName evidence="8">RNase R</shortName>
        <ecNumber evidence="8">3.1.13.1</ecNumber>
    </recommendedName>
</protein>
<comment type="caution">
    <text evidence="12">The sequence shown here is derived from an EMBL/GenBank/DDBJ whole genome shotgun (WGS) entry which is preliminary data.</text>
</comment>
<dbReference type="SUPFAM" id="SSF50249">
    <property type="entry name" value="Nucleic acid-binding proteins"/>
    <property type="match status" value="3"/>
</dbReference>
<dbReference type="PANTHER" id="PTHR23355">
    <property type="entry name" value="RIBONUCLEASE"/>
    <property type="match status" value="1"/>
</dbReference>
<dbReference type="HAMAP" id="MF_01895">
    <property type="entry name" value="RNase_R"/>
    <property type="match status" value="1"/>
</dbReference>
<dbReference type="NCBIfam" id="TIGR00358">
    <property type="entry name" value="3_prime_RNase"/>
    <property type="match status" value="1"/>
</dbReference>
<evidence type="ECO:0000256" key="10">
    <source>
        <dbReference type="SAM" id="MobiDB-lite"/>
    </source>
</evidence>
<keyword evidence="5 8" id="KW-0378">Hydrolase</keyword>
<dbReference type="EMBL" id="JASCXX010000005">
    <property type="protein sequence ID" value="MDI6448640.1"/>
    <property type="molecule type" value="Genomic_DNA"/>
</dbReference>
<dbReference type="InterPro" id="IPR001900">
    <property type="entry name" value="RNase_II/R"/>
</dbReference>
<dbReference type="GO" id="GO:0005829">
    <property type="term" value="C:cytosol"/>
    <property type="evidence" value="ECO:0007669"/>
    <property type="project" value="TreeGrafter"/>
</dbReference>
<accession>A0AAW6TVH8</accession>
<dbReference type="Pfam" id="PF17876">
    <property type="entry name" value="CSD2"/>
    <property type="match status" value="1"/>
</dbReference>
<comment type="function">
    <text evidence="8">3'-5' exoribonuclease that releases 5'-nucleoside monophosphates and is involved in maturation of structured RNAs.</text>
</comment>
<keyword evidence="6 8" id="KW-0269">Exonuclease</keyword>
<dbReference type="InterPro" id="IPR050180">
    <property type="entry name" value="RNR_Ribonuclease"/>
</dbReference>
<evidence type="ECO:0000256" key="1">
    <source>
        <dbReference type="ARBA" id="ARBA00001849"/>
    </source>
</evidence>
<proteinExistence type="inferred from homology"/>
<dbReference type="InterPro" id="IPR013223">
    <property type="entry name" value="RNase_B_OB_dom"/>
</dbReference>
<feature type="coiled-coil region" evidence="9">
    <location>
        <begin position="586"/>
        <end position="613"/>
    </location>
</feature>
<dbReference type="InterPro" id="IPR011805">
    <property type="entry name" value="RNase_R"/>
</dbReference>
<dbReference type="InterPro" id="IPR004476">
    <property type="entry name" value="RNase_II/RNase_R"/>
</dbReference>
<evidence type="ECO:0000313" key="13">
    <source>
        <dbReference type="Proteomes" id="UP001431776"/>
    </source>
</evidence>
<dbReference type="InterPro" id="IPR040476">
    <property type="entry name" value="CSD2"/>
</dbReference>
<feature type="domain" description="S1 motif" evidence="11">
    <location>
        <begin position="621"/>
        <end position="702"/>
    </location>
</feature>